<feature type="active site" description="Proton donor" evidence="2">
    <location>
        <position position="30"/>
    </location>
</feature>
<evidence type="ECO:0000256" key="1">
    <source>
        <dbReference type="ARBA" id="ARBA00022801"/>
    </source>
</evidence>
<accession>A0A919MES0</accession>
<dbReference type="SUPFAM" id="SSF55144">
    <property type="entry name" value="LigT-like"/>
    <property type="match status" value="1"/>
</dbReference>
<dbReference type="InterPro" id="IPR004175">
    <property type="entry name" value="RNA_CPDase"/>
</dbReference>
<comment type="catalytic activity">
    <reaction evidence="2">
        <text>a 3'-end 2',3'-cyclophospho-ribonucleotide-RNA + H2O = a 3'-end 2'-phospho-ribonucleotide-RNA + H(+)</text>
        <dbReference type="Rhea" id="RHEA:11828"/>
        <dbReference type="Rhea" id="RHEA-COMP:10464"/>
        <dbReference type="Rhea" id="RHEA-COMP:17353"/>
        <dbReference type="ChEBI" id="CHEBI:15377"/>
        <dbReference type="ChEBI" id="CHEBI:15378"/>
        <dbReference type="ChEBI" id="CHEBI:83064"/>
        <dbReference type="ChEBI" id="CHEBI:173113"/>
        <dbReference type="EC" id="3.1.4.58"/>
    </reaction>
</comment>
<keyword evidence="1 2" id="KW-0378">Hydrolase</keyword>
<dbReference type="NCBIfam" id="TIGR02258">
    <property type="entry name" value="2_5_ligase"/>
    <property type="match status" value="1"/>
</dbReference>
<sequence length="162" mass="17519">MAVYPPVAAREDLLRRLPSGARLTRPAKWHVTLAFLGELSRGTDEVADTLATVPAPPAFPLRLSGGGRFGSVVWAGLTGNRKALTSLRESVRLALDNAGFPIDPRPFRPHLTVSYRAEPGVLPALESYTGPSWPVTSFALVESVLGNYHTLHEWPLPTSPTT</sequence>
<comment type="similarity">
    <text evidence="2">Belongs to the 2H phosphoesterase superfamily. ThpR family.</text>
</comment>
<dbReference type="EC" id="3.1.4.58" evidence="2"/>
<comment type="function">
    <text evidence="2">Hydrolyzes RNA 2',3'-cyclic phosphodiester to an RNA 2'-phosphomonoester.</text>
</comment>
<feature type="active site" description="Proton acceptor" evidence="2">
    <location>
        <position position="110"/>
    </location>
</feature>
<evidence type="ECO:0000256" key="2">
    <source>
        <dbReference type="HAMAP-Rule" id="MF_01940"/>
    </source>
</evidence>
<evidence type="ECO:0000313" key="3">
    <source>
        <dbReference type="EMBL" id="GID68466.1"/>
    </source>
</evidence>
<gene>
    <name evidence="3" type="ORF">Acy02nite_63470</name>
</gene>
<dbReference type="RefSeq" id="WP_203748179.1">
    <property type="nucleotide sequence ID" value="NZ_BAAAUC010000042.1"/>
</dbReference>
<name>A0A919MES0_9ACTN</name>
<keyword evidence="4" id="KW-1185">Reference proteome</keyword>
<dbReference type="Pfam" id="PF13563">
    <property type="entry name" value="2_5_RNA_ligase2"/>
    <property type="match status" value="1"/>
</dbReference>
<feature type="short sequence motif" description="HXTX 2" evidence="2">
    <location>
        <begin position="110"/>
        <end position="113"/>
    </location>
</feature>
<dbReference type="PANTHER" id="PTHR35561:SF1">
    <property type="entry name" value="RNA 2',3'-CYCLIC PHOSPHODIESTERASE"/>
    <property type="match status" value="1"/>
</dbReference>
<dbReference type="AlphaFoldDB" id="A0A919MES0"/>
<dbReference type="Gene3D" id="3.90.1140.10">
    <property type="entry name" value="Cyclic phosphodiesterase"/>
    <property type="match status" value="1"/>
</dbReference>
<organism evidence="3 4">
    <name type="scientific">Actinoplanes cyaneus</name>
    <dbReference type="NCBI Taxonomy" id="52696"/>
    <lineage>
        <taxon>Bacteria</taxon>
        <taxon>Bacillati</taxon>
        <taxon>Actinomycetota</taxon>
        <taxon>Actinomycetes</taxon>
        <taxon>Micromonosporales</taxon>
        <taxon>Micromonosporaceae</taxon>
        <taxon>Actinoplanes</taxon>
    </lineage>
</organism>
<dbReference type="InterPro" id="IPR009097">
    <property type="entry name" value="Cyclic_Pdiesterase"/>
</dbReference>
<proteinExistence type="inferred from homology"/>
<feature type="short sequence motif" description="HXTX 1" evidence="2">
    <location>
        <begin position="30"/>
        <end position="33"/>
    </location>
</feature>
<evidence type="ECO:0000313" key="4">
    <source>
        <dbReference type="Proteomes" id="UP000619479"/>
    </source>
</evidence>
<dbReference type="EMBL" id="BOMH01000048">
    <property type="protein sequence ID" value="GID68466.1"/>
    <property type="molecule type" value="Genomic_DNA"/>
</dbReference>
<dbReference type="PANTHER" id="PTHR35561">
    <property type="entry name" value="RNA 2',3'-CYCLIC PHOSPHODIESTERASE"/>
    <property type="match status" value="1"/>
</dbReference>
<comment type="caution">
    <text evidence="3">The sequence shown here is derived from an EMBL/GenBank/DDBJ whole genome shotgun (WGS) entry which is preliminary data.</text>
</comment>
<dbReference type="Proteomes" id="UP000619479">
    <property type="component" value="Unassembled WGS sequence"/>
</dbReference>
<dbReference type="GO" id="GO:0004113">
    <property type="term" value="F:2',3'-cyclic-nucleotide 3'-phosphodiesterase activity"/>
    <property type="evidence" value="ECO:0007669"/>
    <property type="project" value="InterPro"/>
</dbReference>
<dbReference type="GO" id="GO:0008664">
    <property type="term" value="F:RNA 2',3'-cyclic 3'-phosphodiesterase activity"/>
    <property type="evidence" value="ECO:0007669"/>
    <property type="project" value="UniProtKB-EC"/>
</dbReference>
<dbReference type="HAMAP" id="MF_01940">
    <property type="entry name" value="RNA_CPDase"/>
    <property type="match status" value="1"/>
</dbReference>
<protein>
    <recommendedName>
        <fullName evidence="2">RNA 2',3'-cyclic phosphodiesterase</fullName>
        <shortName evidence="2">RNA 2',3'-CPDase</shortName>
        <ecNumber evidence="2">3.1.4.58</ecNumber>
    </recommendedName>
</protein>
<reference evidence="3" key="1">
    <citation type="submission" date="2021-01" db="EMBL/GenBank/DDBJ databases">
        <title>Whole genome shotgun sequence of Actinoplanes cyaneus NBRC 14990.</title>
        <authorList>
            <person name="Komaki H."/>
            <person name="Tamura T."/>
        </authorList>
    </citation>
    <scope>NUCLEOTIDE SEQUENCE</scope>
    <source>
        <strain evidence="3">NBRC 14990</strain>
    </source>
</reference>